<sequence length="96" mass="10421">MTRWLFDSSIEIKVNGAALIEMVLTGSKLMDLKLIISGSDSIFEGVLDLLKILISSRRALQIGIKAIFALCLVKQKKHLAISTGAPGILIDHGGFR</sequence>
<evidence type="ECO:0000313" key="3">
    <source>
        <dbReference type="Proteomes" id="UP000008694"/>
    </source>
</evidence>
<proteinExistence type="predicted"/>
<accession>D7L534</accession>
<evidence type="ECO:0000313" key="2">
    <source>
        <dbReference type="EMBL" id="EFH61908.1"/>
    </source>
</evidence>
<keyword evidence="3" id="KW-1185">Reference proteome</keyword>
<organism evidence="3">
    <name type="scientific">Arabidopsis lyrata subsp. lyrata</name>
    <name type="common">Lyre-leaved rock-cress</name>
    <dbReference type="NCBI Taxonomy" id="81972"/>
    <lineage>
        <taxon>Eukaryota</taxon>
        <taxon>Viridiplantae</taxon>
        <taxon>Streptophyta</taxon>
        <taxon>Embryophyta</taxon>
        <taxon>Tracheophyta</taxon>
        <taxon>Spermatophyta</taxon>
        <taxon>Magnoliopsida</taxon>
        <taxon>eudicotyledons</taxon>
        <taxon>Gunneridae</taxon>
        <taxon>Pentapetalae</taxon>
        <taxon>rosids</taxon>
        <taxon>malvids</taxon>
        <taxon>Brassicales</taxon>
        <taxon>Brassicaceae</taxon>
        <taxon>Camelineae</taxon>
        <taxon>Arabidopsis</taxon>
    </lineage>
</organism>
<dbReference type="Pfam" id="PF25598">
    <property type="entry name" value="ARM_PUB"/>
    <property type="match status" value="1"/>
</dbReference>
<evidence type="ECO:0000259" key="1">
    <source>
        <dbReference type="Pfam" id="PF25598"/>
    </source>
</evidence>
<dbReference type="Proteomes" id="UP000008694">
    <property type="component" value="Unassembled WGS sequence"/>
</dbReference>
<reference evidence="3" key="1">
    <citation type="journal article" date="2011" name="Nat. Genet.">
        <title>The Arabidopsis lyrata genome sequence and the basis of rapid genome size change.</title>
        <authorList>
            <person name="Hu T.T."/>
            <person name="Pattyn P."/>
            <person name="Bakker E.G."/>
            <person name="Cao J."/>
            <person name="Cheng J.-F."/>
            <person name="Clark R.M."/>
            <person name="Fahlgren N."/>
            <person name="Fawcett J.A."/>
            <person name="Grimwood J."/>
            <person name="Gundlach H."/>
            <person name="Haberer G."/>
            <person name="Hollister J.D."/>
            <person name="Ossowski S."/>
            <person name="Ottilar R.P."/>
            <person name="Salamov A.A."/>
            <person name="Schneeberger K."/>
            <person name="Spannagl M."/>
            <person name="Wang X."/>
            <person name="Yang L."/>
            <person name="Nasrallah M.E."/>
            <person name="Bergelson J."/>
            <person name="Carrington J.C."/>
            <person name="Gaut B.S."/>
            <person name="Schmutz J."/>
            <person name="Mayer K.F.X."/>
            <person name="Van de Peer Y."/>
            <person name="Grigoriev I.V."/>
            <person name="Nordborg M."/>
            <person name="Weigel D."/>
            <person name="Guo Y.-L."/>
        </authorList>
    </citation>
    <scope>NUCLEOTIDE SEQUENCE [LARGE SCALE GENOMIC DNA]</scope>
    <source>
        <strain evidence="3">cv. MN47</strain>
    </source>
</reference>
<gene>
    <name evidence="2" type="ORF">ARALYDRAFT_899024</name>
</gene>
<dbReference type="STRING" id="81972.D7L534"/>
<dbReference type="InterPro" id="IPR058678">
    <property type="entry name" value="ARM_PUB"/>
</dbReference>
<dbReference type="EMBL" id="GL348715">
    <property type="protein sequence ID" value="EFH61908.1"/>
    <property type="molecule type" value="Genomic_DNA"/>
</dbReference>
<dbReference type="Gramene" id="scaffold_302994.1">
    <property type="protein sequence ID" value="scaffold_302994.1"/>
    <property type="gene ID" value="scaffold_302994.1"/>
</dbReference>
<dbReference type="AlphaFoldDB" id="D7L534"/>
<name>D7L534_ARALL</name>
<dbReference type="HOGENOM" id="CLU_2362578_0_0_1"/>
<feature type="domain" description="U-box" evidence="1">
    <location>
        <begin position="1"/>
        <end position="91"/>
    </location>
</feature>
<protein>
    <recommendedName>
        <fullName evidence="1">U-box domain-containing protein</fullName>
    </recommendedName>
</protein>